<dbReference type="Proteomes" id="UP000468766">
    <property type="component" value="Unassembled WGS sequence"/>
</dbReference>
<proteinExistence type="predicted"/>
<protein>
    <submittedName>
        <fullName evidence="1">Uncharacterized protein</fullName>
    </submittedName>
</protein>
<name>A0A6I0F188_9FIRM</name>
<dbReference type="EMBL" id="WBXO01000004">
    <property type="protein sequence ID" value="KAB2952947.1"/>
    <property type="molecule type" value="Genomic_DNA"/>
</dbReference>
<evidence type="ECO:0000313" key="1">
    <source>
        <dbReference type="EMBL" id="KAB2952947.1"/>
    </source>
</evidence>
<comment type="caution">
    <text evidence="1">The sequence shown here is derived from an EMBL/GenBank/DDBJ whole genome shotgun (WGS) entry which is preliminary data.</text>
</comment>
<gene>
    <name evidence="1" type="ORF">F9B85_06675</name>
</gene>
<evidence type="ECO:0000313" key="2">
    <source>
        <dbReference type="Proteomes" id="UP000468766"/>
    </source>
</evidence>
<dbReference type="RefSeq" id="WP_151619606.1">
    <property type="nucleotide sequence ID" value="NZ_WBXO01000004.1"/>
</dbReference>
<sequence length="136" mass="15846">MNVNKFMLAKVIGEILRLQNKLGICGYSEKTIYGLLNGIEPAIDEFFSVEAITQGQVKAVIDVLNPYHLDKEKLSKFKGFYDIEHDLENQGIDRWQAIKILTYLYNNRQFQEVIDKMDSSYSPTECRTFHIDDFEK</sequence>
<dbReference type="AlphaFoldDB" id="A0A6I0F188"/>
<organism evidence="1 2">
    <name type="scientific">Heliorestis acidaminivorans</name>
    <dbReference type="NCBI Taxonomy" id="553427"/>
    <lineage>
        <taxon>Bacteria</taxon>
        <taxon>Bacillati</taxon>
        <taxon>Bacillota</taxon>
        <taxon>Clostridia</taxon>
        <taxon>Eubacteriales</taxon>
        <taxon>Heliobacteriaceae</taxon>
        <taxon>Heliorestis</taxon>
    </lineage>
</organism>
<accession>A0A6I0F188</accession>
<reference evidence="1 2" key="1">
    <citation type="submission" date="2019-10" db="EMBL/GenBank/DDBJ databases">
        <title>Whole-genome sequence of the extremophile Heliorestis acidaminivorans DSM 24790.</title>
        <authorList>
            <person name="Kyndt J.A."/>
            <person name="Meyer T.E."/>
        </authorList>
    </citation>
    <scope>NUCLEOTIDE SEQUENCE [LARGE SCALE GENOMIC DNA]</scope>
    <source>
        <strain evidence="1 2">DSM 24790</strain>
    </source>
</reference>
<keyword evidence="2" id="KW-1185">Reference proteome</keyword>
<dbReference type="OrthoDB" id="2966902at2"/>